<comment type="catalytic activity">
    <reaction evidence="33">
        <text>(2E)-octenoyl-[ACP] + NADPH + H(+) = octanoyl-[ACP] + NADP(+)</text>
        <dbReference type="Rhea" id="RHEA:41848"/>
        <dbReference type="Rhea" id="RHEA-COMP:9635"/>
        <dbReference type="Rhea" id="RHEA-COMP:9636"/>
        <dbReference type="ChEBI" id="CHEBI:15378"/>
        <dbReference type="ChEBI" id="CHEBI:57783"/>
        <dbReference type="ChEBI" id="CHEBI:58349"/>
        <dbReference type="ChEBI" id="CHEBI:78462"/>
        <dbReference type="ChEBI" id="CHEBI:78463"/>
    </reaction>
    <physiologicalReaction direction="left-to-right" evidence="33">
        <dbReference type="Rhea" id="RHEA:41849"/>
    </physiologicalReaction>
</comment>
<comment type="catalytic activity">
    <reaction evidence="12">
        <text>(3R)-hydroxydecanoyl-[ACP] = (2E)-decenoyl-[ACP] + H2O</text>
        <dbReference type="Rhea" id="RHEA:41860"/>
        <dbReference type="Rhea" id="RHEA-COMP:9638"/>
        <dbReference type="Rhea" id="RHEA-COMP:9639"/>
        <dbReference type="ChEBI" id="CHEBI:15377"/>
        <dbReference type="ChEBI" id="CHEBI:78466"/>
        <dbReference type="ChEBI" id="CHEBI:78467"/>
    </reaction>
    <physiologicalReaction direction="left-to-right" evidence="12">
        <dbReference type="Rhea" id="RHEA:41861"/>
    </physiologicalReaction>
</comment>
<dbReference type="Pfam" id="PF13602">
    <property type="entry name" value="ADH_zinc_N_2"/>
    <property type="match status" value="1"/>
</dbReference>
<comment type="catalytic activity">
    <reaction evidence="42">
        <text>(2E)-tetradecenoyl-[ACP] + NADPH + H(+) = tetradecanoyl-[ACP] + NADP(+)</text>
        <dbReference type="Rhea" id="RHEA:41896"/>
        <dbReference type="Rhea" id="RHEA-COMP:9647"/>
        <dbReference type="Rhea" id="RHEA-COMP:9648"/>
        <dbReference type="ChEBI" id="CHEBI:15378"/>
        <dbReference type="ChEBI" id="CHEBI:57783"/>
        <dbReference type="ChEBI" id="CHEBI:58349"/>
        <dbReference type="ChEBI" id="CHEBI:78475"/>
        <dbReference type="ChEBI" id="CHEBI:78477"/>
    </reaction>
    <physiologicalReaction direction="left-to-right" evidence="42">
        <dbReference type="Rhea" id="RHEA:41897"/>
    </physiologicalReaction>
</comment>
<dbReference type="Pfam" id="PF08659">
    <property type="entry name" value="KR"/>
    <property type="match status" value="1"/>
</dbReference>
<evidence type="ECO:0000256" key="31">
    <source>
        <dbReference type="ARBA" id="ARBA00048281"/>
    </source>
</evidence>
<comment type="catalytic activity">
    <reaction evidence="10">
        <text>(3R)-hydroxydodecanoyl-[ACP] = (2E)-dodecenoyl-[ACP] + H2O</text>
        <dbReference type="Rhea" id="RHEA:41876"/>
        <dbReference type="Rhea" id="RHEA-COMP:9642"/>
        <dbReference type="Rhea" id="RHEA-COMP:9643"/>
        <dbReference type="ChEBI" id="CHEBI:15377"/>
        <dbReference type="ChEBI" id="CHEBI:78470"/>
        <dbReference type="ChEBI" id="CHEBI:78472"/>
    </reaction>
    <physiologicalReaction direction="left-to-right" evidence="10">
        <dbReference type="Rhea" id="RHEA:41877"/>
    </physiologicalReaction>
</comment>
<evidence type="ECO:0000256" key="20">
    <source>
        <dbReference type="ARBA" id="ARBA00047394"/>
    </source>
</evidence>
<keyword evidence="2" id="KW-0596">Phosphopantetheine</keyword>
<dbReference type="InterPro" id="IPR032821">
    <property type="entry name" value="PKS_assoc"/>
</dbReference>
<evidence type="ECO:0000256" key="23">
    <source>
        <dbReference type="ARBA" id="ARBA00047451"/>
    </source>
</evidence>
<dbReference type="InterPro" id="IPR018201">
    <property type="entry name" value="Ketoacyl_synth_AS"/>
</dbReference>
<comment type="catalytic activity">
    <reaction evidence="37">
        <text>holo-[ACP] + acetyl-CoA = acetyl-[ACP] + CoA</text>
        <dbReference type="Rhea" id="RHEA:41788"/>
        <dbReference type="Rhea" id="RHEA-COMP:9621"/>
        <dbReference type="Rhea" id="RHEA-COMP:9685"/>
        <dbReference type="ChEBI" id="CHEBI:57287"/>
        <dbReference type="ChEBI" id="CHEBI:57288"/>
        <dbReference type="ChEBI" id="CHEBI:64479"/>
        <dbReference type="ChEBI" id="CHEBI:78446"/>
        <dbReference type="EC" id="2.3.1.38"/>
    </reaction>
    <physiologicalReaction direction="left-to-right" evidence="37">
        <dbReference type="Rhea" id="RHEA:41789"/>
    </physiologicalReaction>
</comment>
<dbReference type="Gene3D" id="3.30.70.3290">
    <property type="match status" value="2"/>
</dbReference>
<comment type="catalytic activity">
    <reaction evidence="45">
        <text>3-oxooctanoyl-[ACP] + NADPH + H(+) = (3R)-hydroxyoctanoyl-[ACP] + NADP(+)</text>
        <dbReference type="Rhea" id="RHEA:41840"/>
        <dbReference type="Rhea" id="RHEA-COMP:9633"/>
        <dbReference type="Rhea" id="RHEA-COMP:9634"/>
        <dbReference type="ChEBI" id="CHEBI:15378"/>
        <dbReference type="ChEBI" id="CHEBI:57783"/>
        <dbReference type="ChEBI" id="CHEBI:58349"/>
        <dbReference type="ChEBI" id="CHEBI:78460"/>
        <dbReference type="ChEBI" id="CHEBI:78461"/>
    </reaction>
    <physiologicalReaction direction="left-to-right" evidence="45">
        <dbReference type="Rhea" id="RHEA:41841"/>
    </physiologicalReaction>
</comment>
<dbReference type="Gene3D" id="3.40.366.10">
    <property type="entry name" value="Malonyl-Coenzyme A Acyl Carrier Protein, domain 2"/>
    <property type="match status" value="1"/>
</dbReference>
<comment type="catalytic activity">
    <reaction evidence="15">
        <text>(3R)-hydroxyoctadecanoyl-[ACP] = (2E)-octadecenoyl-[ACP] + H2O</text>
        <dbReference type="Rhea" id="RHEA:41924"/>
        <dbReference type="Rhea" id="RHEA-COMP:9654"/>
        <dbReference type="Rhea" id="RHEA-COMP:9655"/>
        <dbReference type="ChEBI" id="CHEBI:15377"/>
        <dbReference type="ChEBI" id="CHEBI:78488"/>
        <dbReference type="ChEBI" id="CHEBI:78489"/>
    </reaction>
    <physiologicalReaction direction="left-to-right" evidence="15">
        <dbReference type="Rhea" id="RHEA:41925"/>
    </physiologicalReaction>
</comment>
<comment type="catalytic activity">
    <reaction evidence="25">
        <text>dodecanoyl-[ACP] + malonyl-[ACP] + H(+) = 3-oxotetradecanoyl-[ACP] + holo-[ACP] + CO2</text>
        <dbReference type="Rhea" id="RHEA:41884"/>
        <dbReference type="Rhea" id="RHEA-COMP:9623"/>
        <dbReference type="Rhea" id="RHEA-COMP:9644"/>
        <dbReference type="Rhea" id="RHEA-COMP:9645"/>
        <dbReference type="Rhea" id="RHEA-COMP:9685"/>
        <dbReference type="ChEBI" id="CHEBI:15378"/>
        <dbReference type="ChEBI" id="CHEBI:16526"/>
        <dbReference type="ChEBI" id="CHEBI:64479"/>
        <dbReference type="ChEBI" id="CHEBI:65264"/>
        <dbReference type="ChEBI" id="CHEBI:78449"/>
        <dbReference type="ChEBI" id="CHEBI:78473"/>
    </reaction>
    <physiologicalReaction direction="left-to-right" evidence="25">
        <dbReference type="Rhea" id="RHEA:41885"/>
    </physiologicalReaction>
</comment>
<dbReference type="SUPFAM" id="SSF47336">
    <property type="entry name" value="ACP-like"/>
    <property type="match status" value="1"/>
</dbReference>
<dbReference type="InterPro" id="IPR013968">
    <property type="entry name" value="PKS_KR"/>
</dbReference>
<dbReference type="CDD" id="cd05195">
    <property type="entry name" value="enoyl_red"/>
    <property type="match status" value="1"/>
</dbReference>
<evidence type="ECO:0000256" key="27">
    <source>
        <dbReference type="ARBA" id="ARBA00047897"/>
    </source>
</evidence>
<evidence type="ECO:0000256" key="14">
    <source>
        <dbReference type="ARBA" id="ARBA00023398"/>
    </source>
</evidence>
<comment type="catalytic activity">
    <reaction evidence="39">
        <text>3-oxotetradecanoyl-[ACP] + NADPH + H(+) = (3R)-hydroxytetradecanoyl-[ACP] + NADP(+)</text>
        <dbReference type="Rhea" id="RHEA:41888"/>
        <dbReference type="Rhea" id="RHEA-COMP:9645"/>
        <dbReference type="Rhea" id="RHEA-COMP:9646"/>
        <dbReference type="ChEBI" id="CHEBI:15378"/>
        <dbReference type="ChEBI" id="CHEBI:57783"/>
        <dbReference type="ChEBI" id="CHEBI:58349"/>
        <dbReference type="ChEBI" id="CHEBI:78473"/>
        <dbReference type="ChEBI" id="CHEBI:78474"/>
    </reaction>
    <physiologicalReaction direction="left-to-right" evidence="39">
        <dbReference type="Rhea" id="RHEA:41889"/>
    </physiologicalReaction>
</comment>
<dbReference type="Proteomes" id="UP000069940">
    <property type="component" value="Unassembled WGS sequence"/>
</dbReference>
<comment type="catalytic activity">
    <reaction evidence="40">
        <text>(2E)-octadecenoyl-[ACP] + NADPH + H(+) = octadecanoyl-[ACP] + NADP(+)</text>
        <dbReference type="Rhea" id="RHEA:41928"/>
        <dbReference type="Rhea" id="RHEA-COMP:9655"/>
        <dbReference type="Rhea" id="RHEA-COMP:9656"/>
        <dbReference type="ChEBI" id="CHEBI:15378"/>
        <dbReference type="ChEBI" id="CHEBI:57783"/>
        <dbReference type="ChEBI" id="CHEBI:58349"/>
        <dbReference type="ChEBI" id="CHEBI:78489"/>
        <dbReference type="ChEBI" id="CHEBI:78495"/>
    </reaction>
    <physiologicalReaction direction="left-to-right" evidence="40">
        <dbReference type="Rhea" id="RHEA:41929"/>
    </physiologicalReaction>
</comment>
<dbReference type="PROSITE" id="PS00606">
    <property type="entry name" value="KS3_1"/>
    <property type="match status" value="1"/>
</dbReference>
<comment type="catalytic activity">
    <reaction evidence="47">
        <text>(2E)-decenoyl-[ACP] + NADPH + H(+) = decanoyl-[ACP] + NADP(+)</text>
        <dbReference type="Rhea" id="RHEA:41864"/>
        <dbReference type="Rhea" id="RHEA-COMP:9639"/>
        <dbReference type="Rhea" id="RHEA-COMP:9640"/>
        <dbReference type="ChEBI" id="CHEBI:15378"/>
        <dbReference type="ChEBI" id="CHEBI:57783"/>
        <dbReference type="ChEBI" id="CHEBI:58349"/>
        <dbReference type="ChEBI" id="CHEBI:78467"/>
        <dbReference type="ChEBI" id="CHEBI:78468"/>
    </reaction>
    <physiologicalReaction direction="left-to-right" evidence="47">
        <dbReference type="Rhea" id="RHEA:41865"/>
    </physiologicalReaction>
</comment>
<dbReference type="Pfam" id="PF16197">
    <property type="entry name" value="KAsynt_C_assoc"/>
    <property type="match status" value="1"/>
</dbReference>
<evidence type="ECO:0000256" key="37">
    <source>
        <dbReference type="ARBA" id="ARBA00048691"/>
    </source>
</evidence>
<feature type="active site" description="Proton donor; for dehydratase activity" evidence="49">
    <location>
        <position position="1022"/>
    </location>
</feature>
<reference evidence="54" key="1">
    <citation type="journal article" date="2015" name="Proc. Natl. Acad. Sci. U.S.A.">
        <title>Genome sequence of the Asian Tiger mosquito, Aedes albopictus, reveals insights into its biology, genetics, and evolution.</title>
        <authorList>
            <person name="Chen X.G."/>
            <person name="Jiang X."/>
            <person name="Gu J."/>
            <person name="Xu M."/>
            <person name="Wu Y."/>
            <person name="Deng Y."/>
            <person name="Zhang C."/>
            <person name="Bonizzoni M."/>
            <person name="Dermauw W."/>
            <person name="Vontas J."/>
            <person name="Armbruster P."/>
            <person name="Huang X."/>
            <person name="Yang Y."/>
            <person name="Zhang H."/>
            <person name="He W."/>
            <person name="Peng H."/>
            <person name="Liu Y."/>
            <person name="Wu K."/>
            <person name="Chen J."/>
            <person name="Lirakis M."/>
            <person name="Topalis P."/>
            <person name="Van Leeuwen T."/>
            <person name="Hall A.B."/>
            <person name="Jiang X."/>
            <person name="Thorpe C."/>
            <person name="Mueller R.L."/>
            <person name="Sun C."/>
            <person name="Waterhouse R.M."/>
            <person name="Yan G."/>
            <person name="Tu Z.J."/>
            <person name="Fang X."/>
            <person name="James A.A."/>
        </authorList>
    </citation>
    <scope>NUCLEOTIDE SEQUENCE [LARGE SCALE GENOMIC DNA]</scope>
    <source>
        <strain evidence="54">Foshan</strain>
    </source>
</reference>
<evidence type="ECO:0000256" key="44">
    <source>
        <dbReference type="ARBA" id="ARBA00049414"/>
    </source>
</evidence>
<evidence type="ECO:0000256" key="28">
    <source>
        <dbReference type="ARBA" id="ARBA00047953"/>
    </source>
</evidence>
<dbReference type="PROSITE" id="PS52019">
    <property type="entry name" value="PKS_MFAS_DH"/>
    <property type="match status" value="1"/>
</dbReference>
<dbReference type="SMART" id="SM00823">
    <property type="entry name" value="PKS_PP"/>
    <property type="match status" value="1"/>
</dbReference>
<evidence type="ECO:0000256" key="9">
    <source>
        <dbReference type="ARBA" id="ARBA00023332"/>
    </source>
</evidence>
<proteinExistence type="predicted"/>
<dbReference type="RefSeq" id="XP_019551379.2">
    <property type="nucleotide sequence ID" value="XM_019695834.3"/>
</dbReference>
<comment type="catalytic activity">
    <reaction evidence="21">
        <text>a (3R)-hydroxyacyl-[ACP] + NADP(+) = a 3-oxoacyl-[ACP] + NADPH + H(+)</text>
        <dbReference type="Rhea" id="RHEA:17397"/>
        <dbReference type="Rhea" id="RHEA-COMP:9916"/>
        <dbReference type="Rhea" id="RHEA-COMP:9945"/>
        <dbReference type="ChEBI" id="CHEBI:15378"/>
        <dbReference type="ChEBI" id="CHEBI:57783"/>
        <dbReference type="ChEBI" id="CHEBI:58349"/>
        <dbReference type="ChEBI" id="CHEBI:78776"/>
        <dbReference type="ChEBI" id="CHEBI:78827"/>
        <dbReference type="EC" id="1.1.1.100"/>
    </reaction>
    <physiologicalReaction direction="right-to-left" evidence="21">
        <dbReference type="Rhea" id="RHEA:17399"/>
    </physiologicalReaction>
</comment>
<feature type="active site" description="Proton acceptor; for dehydratase activity" evidence="49">
    <location>
        <position position="875"/>
    </location>
</feature>
<dbReference type="Gene3D" id="3.40.50.1820">
    <property type="entry name" value="alpha/beta hydrolase"/>
    <property type="match status" value="1"/>
</dbReference>
<dbReference type="InterPro" id="IPR036736">
    <property type="entry name" value="ACP-like_sf"/>
</dbReference>
<dbReference type="Pfam" id="PF00975">
    <property type="entry name" value="Thioesterase"/>
    <property type="match status" value="1"/>
</dbReference>
<evidence type="ECO:0000256" key="3">
    <source>
        <dbReference type="ARBA" id="ARBA00022553"/>
    </source>
</evidence>
<feature type="domain" description="Ketosynthase family 3 (KS3)" evidence="51">
    <location>
        <begin position="12"/>
        <end position="419"/>
    </location>
</feature>
<evidence type="ECO:0000256" key="46">
    <source>
        <dbReference type="ARBA" id="ARBA00049449"/>
    </source>
</evidence>
<dbReference type="PROSITE" id="PS50075">
    <property type="entry name" value="CARRIER"/>
    <property type="match status" value="1"/>
</dbReference>
<evidence type="ECO:0000256" key="41">
    <source>
        <dbReference type="ARBA" id="ARBA00049109"/>
    </source>
</evidence>
<dbReference type="InterPro" id="IPR014030">
    <property type="entry name" value="Ketoacyl_synth_N"/>
</dbReference>
<dbReference type="InterPro" id="IPR029058">
    <property type="entry name" value="AB_hydrolase_fold"/>
</dbReference>
<comment type="catalytic activity">
    <reaction evidence="28">
        <text>3-oxobutanoyl-[ACP] + NADPH + H(+) = (3R)-hydroxybutanoyl-[ACP] + NADP(+)</text>
        <dbReference type="Rhea" id="RHEA:41804"/>
        <dbReference type="Rhea" id="RHEA-COMP:9625"/>
        <dbReference type="Rhea" id="RHEA-COMP:9626"/>
        <dbReference type="ChEBI" id="CHEBI:15378"/>
        <dbReference type="ChEBI" id="CHEBI:57783"/>
        <dbReference type="ChEBI" id="CHEBI:58349"/>
        <dbReference type="ChEBI" id="CHEBI:78450"/>
        <dbReference type="ChEBI" id="CHEBI:78451"/>
    </reaction>
    <physiologicalReaction direction="left-to-right" evidence="28">
        <dbReference type="Rhea" id="RHEA:41805"/>
    </physiologicalReaction>
</comment>
<dbReference type="SUPFAM" id="SSF53474">
    <property type="entry name" value="alpha/beta-Hydrolases"/>
    <property type="match status" value="1"/>
</dbReference>
<feature type="region of interest" description="N-terminal hotdog fold" evidence="49">
    <location>
        <begin position="838"/>
        <end position="963"/>
    </location>
</feature>
<comment type="catalytic activity">
    <reaction evidence="24">
        <text>(2E)-butenoyl-[ACP] + NADPH + H(+) = butanoyl-[ACP] + NADP(+)</text>
        <dbReference type="Rhea" id="RHEA:41812"/>
        <dbReference type="Rhea" id="RHEA-COMP:9627"/>
        <dbReference type="Rhea" id="RHEA-COMP:9628"/>
        <dbReference type="ChEBI" id="CHEBI:15378"/>
        <dbReference type="ChEBI" id="CHEBI:57783"/>
        <dbReference type="ChEBI" id="CHEBI:58349"/>
        <dbReference type="ChEBI" id="CHEBI:78453"/>
        <dbReference type="ChEBI" id="CHEBI:78454"/>
    </reaction>
    <physiologicalReaction direction="left-to-right" evidence="24">
        <dbReference type="Rhea" id="RHEA:41813"/>
    </physiologicalReaction>
</comment>
<dbReference type="InterPro" id="IPR016035">
    <property type="entry name" value="Acyl_Trfase/lysoPLipase"/>
</dbReference>
<evidence type="ECO:0000256" key="42">
    <source>
        <dbReference type="ARBA" id="ARBA00049171"/>
    </source>
</evidence>
<evidence type="ECO:0000313" key="53">
    <source>
        <dbReference type="EnsemblMetazoa" id="AALFPA23_024057.P35871"/>
    </source>
</evidence>
<dbReference type="CDD" id="cd08954">
    <property type="entry name" value="KR_1_FAS_SDR_x"/>
    <property type="match status" value="1"/>
</dbReference>
<comment type="catalytic activity">
    <reaction evidence="19">
        <text>3-oxooctadecanoyl-[ACP] + NADPH + H(+) = (3R)-hydroxyoctadecanoyl-[ACP] + NADP(+)</text>
        <dbReference type="Rhea" id="RHEA:41920"/>
        <dbReference type="Rhea" id="RHEA-COMP:9653"/>
        <dbReference type="Rhea" id="RHEA-COMP:9654"/>
        <dbReference type="ChEBI" id="CHEBI:15378"/>
        <dbReference type="ChEBI" id="CHEBI:57783"/>
        <dbReference type="ChEBI" id="CHEBI:58349"/>
        <dbReference type="ChEBI" id="CHEBI:78487"/>
        <dbReference type="ChEBI" id="CHEBI:78488"/>
    </reaction>
    <physiologicalReaction direction="left-to-right" evidence="19">
        <dbReference type="Rhea" id="RHEA:41921"/>
    </physiologicalReaction>
</comment>
<dbReference type="InterPro" id="IPR050091">
    <property type="entry name" value="PKS_NRPS_Biosynth_Enz"/>
</dbReference>
<keyword evidence="6" id="KW-0663">Pyridoxal phosphate</keyword>
<accession>A0ABM2A3D6</accession>
<dbReference type="InterPro" id="IPR016039">
    <property type="entry name" value="Thiolase-like"/>
</dbReference>
<evidence type="ECO:0000256" key="12">
    <source>
        <dbReference type="ARBA" id="ARBA00023388"/>
    </source>
</evidence>
<dbReference type="InterPro" id="IPR049900">
    <property type="entry name" value="PKS_mFAS_DH"/>
</dbReference>
<comment type="catalytic activity">
    <reaction evidence="32">
        <text>tetradecanoyl-[ACP] + H2O = tetradecanoate + holo-[ACP] + H(+)</text>
        <dbReference type="Rhea" id="RHEA:30123"/>
        <dbReference type="Rhea" id="RHEA-COMP:9648"/>
        <dbReference type="Rhea" id="RHEA-COMP:9685"/>
        <dbReference type="ChEBI" id="CHEBI:15377"/>
        <dbReference type="ChEBI" id="CHEBI:15378"/>
        <dbReference type="ChEBI" id="CHEBI:30807"/>
        <dbReference type="ChEBI" id="CHEBI:64479"/>
        <dbReference type="ChEBI" id="CHEBI:78477"/>
        <dbReference type="EC" id="3.1.2.14"/>
    </reaction>
    <physiologicalReaction direction="left-to-right" evidence="32">
        <dbReference type="Rhea" id="RHEA:30124"/>
    </physiologicalReaction>
</comment>
<dbReference type="SUPFAM" id="SSF50129">
    <property type="entry name" value="GroES-like"/>
    <property type="match status" value="1"/>
</dbReference>
<comment type="catalytic activity">
    <reaction evidence="20">
        <text>hexanoyl-[ACP] + malonyl-[ACP] + H(+) = 3-oxooctanoyl-[ACP] + holo-[ACP] + CO2</text>
        <dbReference type="Rhea" id="RHEA:41836"/>
        <dbReference type="Rhea" id="RHEA-COMP:9623"/>
        <dbReference type="Rhea" id="RHEA-COMP:9632"/>
        <dbReference type="Rhea" id="RHEA-COMP:9633"/>
        <dbReference type="Rhea" id="RHEA-COMP:9685"/>
        <dbReference type="ChEBI" id="CHEBI:15378"/>
        <dbReference type="ChEBI" id="CHEBI:16526"/>
        <dbReference type="ChEBI" id="CHEBI:64479"/>
        <dbReference type="ChEBI" id="CHEBI:78449"/>
        <dbReference type="ChEBI" id="CHEBI:78459"/>
        <dbReference type="ChEBI" id="CHEBI:78460"/>
    </reaction>
    <physiologicalReaction direction="left-to-right" evidence="20">
        <dbReference type="Rhea" id="RHEA:41837"/>
    </physiologicalReaction>
</comment>
<dbReference type="InterPro" id="IPR020806">
    <property type="entry name" value="PKS_PP-bd"/>
</dbReference>
<evidence type="ECO:0000259" key="51">
    <source>
        <dbReference type="PROSITE" id="PS52004"/>
    </source>
</evidence>
<feature type="domain" description="Carrier" evidence="50">
    <location>
        <begin position="1960"/>
        <end position="2037"/>
    </location>
</feature>
<evidence type="ECO:0000256" key="18">
    <source>
        <dbReference type="ARBA" id="ARBA00023442"/>
    </source>
</evidence>
<evidence type="ECO:0000256" key="21">
    <source>
        <dbReference type="ARBA" id="ARBA00047400"/>
    </source>
</evidence>
<comment type="catalytic activity">
    <reaction evidence="34">
        <text>a fatty acyl-[ACP] + malonyl-[ACP] + H(+) = a 3-oxoacyl-[ACP] + holo-[ACP] + CO2</text>
        <dbReference type="Rhea" id="RHEA:22836"/>
        <dbReference type="Rhea" id="RHEA-COMP:9623"/>
        <dbReference type="Rhea" id="RHEA-COMP:9685"/>
        <dbReference type="Rhea" id="RHEA-COMP:9916"/>
        <dbReference type="Rhea" id="RHEA-COMP:14125"/>
        <dbReference type="ChEBI" id="CHEBI:15378"/>
        <dbReference type="ChEBI" id="CHEBI:16526"/>
        <dbReference type="ChEBI" id="CHEBI:64479"/>
        <dbReference type="ChEBI" id="CHEBI:78449"/>
        <dbReference type="ChEBI" id="CHEBI:78776"/>
        <dbReference type="ChEBI" id="CHEBI:138651"/>
        <dbReference type="EC" id="2.3.1.41"/>
    </reaction>
    <physiologicalReaction direction="left-to-right" evidence="34">
        <dbReference type="Rhea" id="RHEA:22837"/>
    </physiologicalReaction>
</comment>
<comment type="catalytic activity">
    <reaction evidence="43">
        <text>3-oxododecanoyl-[ACP] + NADPH + H(+) = (3R)-hydroxydodecanoyl-[ACP] + NADP(+)</text>
        <dbReference type="Rhea" id="RHEA:41872"/>
        <dbReference type="Rhea" id="RHEA-COMP:9641"/>
        <dbReference type="Rhea" id="RHEA-COMP:9642"/>
        <dbReference type="ChEBI" id="CHEBI:15378"/>
        <dbReference type="ChEBI" id="CHEBI:57783"/>
        <dbReference type="ChEBI" id="CHEBI:58349"/>
        <dbReference type="ChEBI" id="CHEBI:78469"/>
        <dbReference type="ChEBI" id="CHEBI:78470"/>
    </reaction>
    <physiologicalReaction direction="left-to-right" evidence="43">
        <dbReference type="Rhea" id="RHEA:41873"/>
    </physiologicalReaction>
</comment>
<dbReference type="CDD" id="cd00833">
    <property type="entry name" value="PKS"/>
    <property type="match status" value="1"/>
</dbReference>
<comment type="catalytic activity">
    <reaction evidence="22">
        <text>3-oxodecanoyl-[ACP] + NADPH + H(+) = (3R)-hydroxydecanoyl-[ACP] + NADP(+)</text>
        <dbReference type="Rhea" id="RHEA:41856"/>
        <dbReference type="Rhea" id="RHEA-COMP:9637"/>
        <dbReference type="Rhea" id="RHEA-COMP:9638"/>
        <dbReference type="ChEBI" id="CHEBI:15378"/>
        <dbReference type="ChEBI" id="CHEBI:57783"/>
        <dbReference type="ChEBI" id="CHEBI:58349"/>
        <dbReference type="ChEBI" id="CHEBI:78464"/>
        <dbReference type="ChEBI" id="CHEBI:78466"/>
    </reaction>
    <physiologicalReaction direction="left-to-right" evidence="22">
        <dbReference type="Rhea" id="RHEA:41857"/>
    </physiologicalReaction>
</comment>
<comment type="catalytic activity">
    <reaction evidence="11">
        <text>(3R)-hydroxyhexanoyl-[ACP] = (2E)-hexenoyl-[ACP] + H2O</text>
        <dbReference type="Rhea" id="RHEA:41828"/>
        <dbReference type="Rhea" id="RHEA-COMP:9630"/>
        <dbReference type="Rhea" id="RHEA-COMP:9631"/>
        <dbReference type="ChEBI" id="CHEBI:15377"/>
        <dbReference type="ChEBI" id="CHEBI:78457"/>
        <dbReference type="ChEBI" id="CHEBI:78458"/>
    </reaction>
    <physiologicalReaction direction="left-to-right" evidence="11">
        <dbReference type="Rhea" id="RHEA:41829"/>
    </physiologicalReaction>
</comment>
<comment type="catalytic activity">
    <reaction evidence="44">
        <text>3-oxohexadecanoyl-[ACP] + NADPH + H(+) = (3R)-hydroxyhexadecanoyl-[ACP] + NADP(+)</text>
        <dbReference type="Rhea" id="RHEA:41904"/>
        <dbReference type="Rhea" id="RHEA-COMP:9649"/>
        <dbReference type="Rhea" id="RHEA-COMP:9650"/>
        <dbReference type="ChEBI" id="CHEBI:15378"/>
        <dbReference type="ChEBI" id="CHEBI:57783"/>
        <dbReference type="ChEBI" id="CHEBI:58349"/>
        <dbReference type="ChEBI" id="CHEBI:78478"/>
        <dbReference type="ChEBI" id="CHEBI:78480"/>
    </reaction>
    <physiologicalReaction direction="left-to-right" evidence="44">
        <dbReference type="Rhea" id="RHEA:41905"/>
    </physiologicalReaction>
</comment>
<comment type="catalytic activity">
    <reaction evidence="48">
        <text>octanoyl-[ACP] + malonyl-[ACP] + H(+) = 3-oxodecanoyl-[ACP] + holo-[ACP] + CO2</text>
        <dbReference type="Rhea" id="RHEA:41852"/>
        <dbReference type="Rhea" id="RHEA-COMP:9623"/>
        <dbReference type="Rhea" id="RHEA-COMP:9636"/>
        <dbReference type="Rhea" id="RHEA-COMP:9637"/>
        <dbReference type="Rhea" id="RHEA-COMP:9685"/>
        <dbReference type="ChEBI" id="CHEBI:15378"/>
        <dbReference type="ChEBI" id="CHEBI:16526"/>
        <dbReference type="ChEBI" id="CHEBI:64479"/>
        <dbReference type="ChEBI" id="CHEBI:78449"/>
        <dbReference type="ChEBI" id="CHEBI:78463"/>
        <dbReference type="ChEBI" id="CHEBI:78464"/>
    </reaction>
    <physiologicalReaction direction="left-to-right" evidence="48">
        <dbReference type="Rhea" id="RHEA:41853"/>
    </physiologicalReaction>
</comment>
<evidence type="ECO:0000256" key="30">
    <source>
        <dbReference type="ARBA" id="ARBA00048051"/>
    </source>
</evidence>
<evidence type="ECO:0000256" key="32">
    <source>
        <dbReference type="ARBA" id="ARBA00048289"/>
    </source>
</evidence>
<comment type="catalytic activity">
    <reaction evidence="38">
        <text>hexadecanoyl-[ACP] + H2O = hexadecanoate + holo-[ACP] + H(+)</text>
        <dbReference type="Rhea" id="RHEA:41932"/>
        <dbReference type="Rhea" id="RHEA-COMP:9652"/>
        <dbReference type="Rhea" id="RHEA-COMP:9685"/>
        <dbReference type="ChEBI" id="CHEBI:7896"/>
        <dbReference type="ChEBI" id="CHEBI:15377"/>
        <dbReference type="ChEBI" id="CHEBI:15378"/>
        <dbReference type="ChEBI" id="CHEBI:64479"/>
        <dbReference type="ChEBI" id="CHEBI:78483"/>
        <dbReference type="EC" id="3.1.2.14"/>
    </reaction>
    <physiologicalReaction direction="left-to-right" evidence="38">
        <dbReference type="Rhea" id="RHEA:41933"/>
    </physiologicalReaction>
</comment>
<evidence type="ECO:0000256" key="17">
    <source>
        <dbReference type="ARBA" id="ARBA00023402"/>
    </source>
</evidence>
<evidence type="ECO:0000256" key="36">
    <source>
        <dbReference type="ARBA" id="ARBA00048650"/>
    </source>
</evidence>
<evidence type="ECO:0000256" key="19">
    <source>
        <dbReference type="ARBA" id="ARBA00047300"/>
    </source>
</evidence>
<dbReference type="InterPro" id="IPR009081">
    <property type="entry name" value="PP-bd_ACP"/>
</dbReference>
<comment type="catalytic activity">
    <reaction evidence="14">
        <text>(3R)-hydroxytetradecanoyl-[ACP] = (2E)-tetradecenoyl-[ACP] + H2O</text>
        <dbReference type="Rhea" id="RHEA:41892"/>
        <dbReference type="Rhea" id="RHEA-COMP:9646"/>
        <dbReference type="Rhea" id="RHEA-COMP:9647"/>
        <dbReference type="ChEBI" id="CHEBI:15377"/>
        <dbReference type="ChEBI" id="CHEBI:78474"/>
        <dbReference type="ChEBI" id="CHEBI:78475"/>
    </reaction>
    <physiologicalReaction direction="left-to-right" evidence="14">
        <dbReference type="Rhea" id="RHEA:41893"/>
    </physiologicalReaction>
</comment>
<evidence type="ECO:0000256" key="4">
    <source>
        <dbReference type="ARBA" id="ARBA00022679"/>
    </source>
</evidence>
<comment type="catalytic activity">
    <reaction evidence="16">
        <text>(3R)-hydroxyhexadecanoyl-[ACP] = (2E)-hexadecenoyl-[ACP] + H2O</text>
        <dbReference type="Rhea" id="RHEA:41908"/>
        <dbReference type="Rhea" id="RHEA-COMP:9650"/>
        <dbReference type="Rhea" id="RHEA-COMP:9651"/>
        <dbReference type="ChEBI" id="CHEBI:15377"/>
        <dbReference type="ChEBI" id="CHEBI:78480"/>
        <dbReference type="ChEBI" id="CHEBI:78481"/>
    </reaction>
    <physiologicalReaction direction="left-to-right" evidence="16">
        <dbReference type="Rhea" id="RHEA:41909"/>
    </physiologicalReaction>
</comment>
<evidence type="ECO:0000256" key="39">
    <source>
        <dbReference type="ARBA" id="ARBA00048935"/>
    </source>
</evidence>
<evidence type="ECO:0000256" key="47">
    <source>
        <dbReference type="ARBA" id="ARBA00049521"/>
    </source>
</evidence>
<comment type="catalytic activity">
    <reaction evidence="36">
        <text>a 2,3-saturated acyl-[ACP] + NADP(+) = a (2E)-enoyl-[ACP] + NADPH + H(+)</text>
        <dbReference type="Rhea" id="RHEA:22564"/>
        <dbReference type="Rhea" id="RHEA-COMP:9925"/>
        <dbReference type="Rhea" id="RHEA-COMP:9926"/>
        <dbReference type="ChEBI" id="CHEBI:15378"/>
        <dbReference type="ChEBI" id="CHEBI:57783"/>
        <dbReference type="ChEBI" id="CHEBI:58349"/>
        <dbReference type="ChEBI" id="CHEBI:78784"/>
        <dbReference type="ChEBI" id="CHEBI:78785"/>
        <dbReference type="EC" id="1.3.1.39"/>
    </reaction>
    <physiologicalReaction direction="right-to-left" evidence="36">
        <dbReference type="Rhea" id="RHEA:22566"/>
    </physiologicalReaction>
</comment>
<keyword evidence="5" id="KW-0702">S-nitrosylation</keyword>
<name>A0ABM2A3D6_AEDAL</name>
<dbReference type="Gene3D" id="3.90.180.10">
    <property type="entry name" value="Medium-chain alcohol dehydrogenases, catalytic domain"/>
    <property type="match status" value="1"/>
</dbReference>
<dbReference type="Pfam" id="PF00109">
    <property type="entry name" value="ketoacyl-synt"/>
    <property type="match status" value="1"/>
</dbReference>
<comment type="catalytic activity">
    <reaction evidence="46">
        <text>butanoyl-[ACP] + malonyl-[ACP] + H(+) = 3-oxohexanoyl-[ACP] + holo-[ACP] + CO2</text>
        <dbReference type="Rhea" id="RHEA:41820"/>
        <dbReference type="Rhea" id="RHEA-COMP:9623"/>
        <dbReference type="Rhea" id="RHEA-COMP:9628"/>
        <dbReference type="Rhea" id="RHEA-COMP:9629"/>
        <dbReference type="Rhea" id="RHEA-COMP:9685"/>
        <dbReference type="ChEBI" id="CHEBI:15378"/>
        <dbReference type="ChEBI" id="CHEBI:16526"/>
        <dbReference type="ChEBI" id="CHEBI:64479"/>
        <dbReference type="ChEBI" id="CHEBI:78449"/>
        <dbReference type="ChEBI" id="CHEBI:78454"/>
        <dbReference type="ChEBI" id="CHEBI:78456"/>
    </reaction>
    <physiologicalReaction direction="left-to-right" evidence="46">
        <dbReference type="Rhea" id="RHEA:41821"/>
    </physiologicalReaction>
</comment>
<protein>
    <submittedName>
        <fullName evidence="53">Uncharacterized protein</fullName>
    </submittedName>
</protein>
<reference evidence="53" key="2">
    <citation type="submission" date="2025-05" db="UniProtKB">
        <authorList>
            <consortium name="EnsemblMetazoa"/>
        </authorList>
    </citation>
    <scope>IDENTIFICATION</scope>
    <source>
        <strain evidence="53">Foshan</strain>
    </source>
</reference>
<keyword evidence="3" id="KW-0597">Phosphoprotein</keyword>
<keyword evidence="54" id="KW-1185">Reference proteome</keyword>
<evidence type="ECO:0000256" key="29">
    <source>
        <dbReference type="ARBA" id="ARBA00047961"/>
    </source>
</evidence>
<comment type="catalytic activity">
    <reaction evidence="35">
        <text>3-oxohexanoyl-[ACP] + NADPH + H(+) = (3R)-hydroxyhexanoyl-[ACP] + NADP(+)</text>
        <dbReference type="Rhea" id="RHEA:41824"/>
        <dbReference type="Rhea" id="RHEA-COMP:9629"/>
        <dbReference type="Rhea" id="RHEA-COMP:9630"/>
        <dbReference type="ChEBI" id="CHEBI:15378"/>
        <dbReference type="ChEBI" id="CHEBI:57783"/>
        <dbReference type="ChEBI" id="CHEBI:58349"/>
        <dbReference type="ChEBI" id="CHEBI:78456"/>
        <dbReference type="ChEBI" id="CHEBI:78457"/>
    </reaction>
    <physiologicalReaction direction="left-to-right" evidence="35">
        <dbReference type="Rhea" id="RHEA:41825"/>
    </physiologicalReaction>
</comment>
<dbReference type="Pfam" id="PF00550">
    <property type="entry name" value="PP-binding"/>
    <property type="match status" value="1"/>
</dbReference>
<organism evidence="53 54">
    <name type="scientific">Aedes albopictus</name>
    <name type="common">Asian tiger mosquito</name>
    <name type="synonym">Stegomyia albopicta</name>
    <dbReference type="NCBI Taxonomy" id="7160"/>
    <lineage>
        <taxon>Eukaryota</taxon>
        <taxon>Metazoa</taxon>
        <taxon>Ecdysozoa</taxon>
        <taxon>Arthropoda</taxon>
        <taxon>Hexapoda</taxon>
        <taxon>Insecta</taxon>
        <taxon>Pterygota</taxon>
        <taxon>Neoptera</taxon>
        <taxon>Endopterygota</taxon>
        <taxon>Diptera</taxon>
        <taxon>Nematocera</taxon>
        <taxon>Culicoidea</taxon>
        <taxon>Culicidae</taxon>
        <taxon>Culicinae</taxon>
        <taxon>Aedini</taxon>
        <taxon>Aedes</taxon>
        <taxon>Stegomyia</taxon>
    </lineage>
</organism>
<comment type="catalytic activity">
    <reaction evidence="26">
        <text>(2E)-hexadecenoyl-[ACP] + NADPH + H(+) = hexadecanoyl-[ACP] + NADP(+)</text>
        <dbReference type="Rhea" id="RHEA:41912"/>
        <dbReference type="Rhea" id="RHEA-COMP:9651"/>
        <dbReference type="Rhea" id="RHEA-COMP:9652"/>
        <dbReference type="ChEBI" id="CHEBI:15378"/>
        <dbReference type="ChEBI" id="CHEBI:57783"/>
        <dbReference type="ChEBI" id="CHEBI:58349"/>
        <dbReference type="ChEBI" id="CHEBI:78481"/>
        <dbReference type="ChEBI" id="CHEBI:78483"/>
    </reaction>
    <physiologicalReaction direction="left-to-right" evidence="26">
        <dbReference type="Rhea" id="RHEA:41913"/>
    </physiologicalReaction>
</comment>
<dbReference type="PANTHER" id="PTHR43775:SF23">
    <property type="entry name" value="FATTY ACID SYNTHASE 3"/>
    <property type="match status" value="1"/>
</dbReference>
<dbReference type="Pfam" id="PF21149">
    <property type="entry name" value="FAS_pseudo-KR"/>
    <property type="match status" value="1"/>
</dbReference>
<evidence type="ECO:0000256" key="1">
    <source>
        <dbReference type="ARBA" id="ARBA00005189"/>
    </source>
</evidence>
<feature type="domain" description="PKS/mFAS DH" evidence="52">
    <location>
        <begin position="838"/>
        <end position="1118"/>
    </location>
</feature>
<feature type="region of interest" description="C-terminal hotdog fold" evidence="49">
    <location>
        <begin position="973"/>
        <end position="1118"/>
    </location>
</feature>
<comment type="catalytic activity">
    <reaction evidence="31">
        <text>(2E)-dodecenoyl-[ACP] + NADPH + H(+) = dodecanoyl-[ACP] + NADP(+)</text>
        <dbReference type="Rhea" id="RHEA:41880"/>
        <dbReference type="Rhea" id="RHEA-COMP:9643"/>
        <dbReference type="Rhea" id="RHEA-COMP:9644"/>
        <dbReference type="ChEBI" id="CHEBI:15378"/>
        <dbReference type="ChEBI" id="CHEBI:57783"/>
        <dbReference type="ChEBI" id="CHEBI:58349"/>
        <dbReference type="ChEBI" id="CHEBI:65264"/>
        <dbReference type="ChEBI" id="CHEBI:78472"/>
    </reaction>
    <physiologicalReaction direction="left-to-right" evidence="31">
        <dbReference type="Rhea" id="RHEA:41881"/>
    </physiologicalReaction>
</comment>
<evidence type="ECO:0000256" key="2">
    <source>
        <dbReference type="ARBA" id="ARBA00022450"/>
    </source>
</evidence>
<comment type="catalytic activity">
    <reaction evidence="13">
        <text>a (3R)-hydroxyacyl-[ACP] = a (2E)-enoyl-[ACP] + H2O</text>
        <dbReference type="Rhea" id="RHEA:13097"/>
        <dbReference type="Rhea" id="RHEA-COMP:9925"/>
        <dbReference type="Rhea" id="RHEA-COMP:9945"/>
        <dbReference type="ChEBI" id="CHEBI:15377"/>
        <dbReference type="ChEBI" id="CHEBI:78784"/>
        <dbReference type="ChEBI" id="CHEBI:78827"/>
        <dbReference type="EC" id="4.2.1.59"/>
    </reaction>
    <physiologicalReaction direction="left-to-right" evidence="13">
        <dbReference type="Rhea" id="RHEA:13098"/>
    </physiologicalReaction>
</comment>
<evidence type="ECO:0000256" key="25">
    <source>
        <dbReference type="ARBA" id="ARBA00047578"/>
    </source>
</evidence>
<evidence type="ECO:0000256" key="10">
    <source>
        <dbReference type="ARBA" id="ARBA00023351"/>
    </source>
</evidence>
<comment type="catalytic activity">
    <reaction evidence="30">
        <text>hexadecanoyl-[ACP] + malonyl-[ACP] + H(+) = 3-oxooctadecanoyl-[ACP] + holo-[ACP] + CO2</text>
        <dbReference type="Rhea" id="RHEA:41916"/>
        <dbReference type="Rhea" id="RHEA-COMP:9623"/>
        <dbReference type="Rhea" id="RHEA-COMP:9652"/>
        <dbReference type="Rhea" id="RHEA-COMP:9653"/>
        <dbReference type="Rhea" id="RHEA-COMP:9685"/>
        <dbReference type="ChEBI" id="CHEBI:15378"/>
        <dbReference type="ChEBI" id="CHEBI:16526"/>
        <dbReference type="ChEBI" id="CHEBI:64479"/>
        <dbReference type="ChEBI" id="CHEBI:78449"/>
        <dbReference type="ChEBI" id="CHEBI:78483"/>
        <dbReference type="ChEBI" id="CHEBI:78487"/>
    </reaction>
    <physiologicalReaction direction="left-to-right" evidence="30">
        <dbReference type="Rhea" id="RHEA:41917"/>
    </physiologicalReaction>
</comment>
<evidence type="ECO:0000256" key="26">
    <source>
        <dbReference type="ARBA" id="ARBA00047810"/>
    </source>
</evidence>
<dbReference type="Gene3D" id="3.40.50.720">
    <property type="entry name" value="NAD(P)-binding Rossmann-like Domain"/>
    <property type="match status" value="1"/>
</dbReference>
<dbReference type="InterPro" id="IPR020841">
    <property type="entry name" value="PKS_Beta-ketoAc_synthase_dom"/>
</dbReference>
<dbReference type="InterPro" id="IPR049391">
    <property type="entry name" value="FAS_pseudo-KR"/>
</dbReference>
<comment type="catalytic activity">
    <reaction evidence="23">
        <text>tetradecanoyl-[ACP] + malonyl-[ACP] + H(+) = 3-oxohexadecanoyl-[ACP] + holo-[ACP] + CO2</text>
        <dbReference type="Rhea" id="RHEA:41900"/>
        <dbReference type="Rhea" id="RHEA-COMP:9623"/>
        <dbReference type="Rhea" id="RHEA-COMP:9648"/>
        <dbReference type="Rhea" id="RHEA-COMP:9649"/>
        <dbReference type="Rhea" id="RHEA-COMP:9685"/>
        <dbReference type="ChEBI" id="CHEBI:15378"/>
        <dbReference type="ChEBI" id="CHEBI:16526"/>
        <dbReference type="ChEBI" id="CHEBI:64479"/>
        <dbReference type="ChEBI" id="CHEBI:78449"/>
        <dbReference type="ChEBI" id="CHEBI:78477"/>
        <dbReference type="ChEBI" id="CHEBI:78478"/>
    </reaction>
    <physiologicalReaction direction="left-to-right" evidence="23">
        <dbReference type="Rhea" id="RHEA:41901"/>
    </physiologicalReaction>
</comment>
<dbReference type="InterPro" id="IPR036291">
    <property type="entry name" value="NAD(P)-bd_dom_sf"/>
</dbReference>
<evidence type="ECO:0000256" key="35">
    <source>
        <dbReference type="ARBA" id="ARBA00048571"/>
    </source>
</evidence>
<dbReference type="EnsemblMetazoa" id="AALFPA23_024057.R35871">
    <property type="protein sequence ID" value="AALFPA23_024057.P35871"/>
    <property type="gene ID" value="AALFPA23_024057"/>
</dbReference>
<dbReference type="SMART" id="SM00829">
    <property type="entry name" value="PKS_ER"/>
    <property type="match status" value="1"/>
</dbReference>
<evidence type="ECO:0000256" key="34">
    <source>
        <dbReference type="ARBA" id="ARBA00048506"/>
    </source>
</evidence>
<dbReference type="InterPro" id="IPR001031">
    <property type="entry name" value="Thioesterase"/>
</dbReference>
<evidence type="ECO:0000256" key="24">
    <source>
        <dbReference type="ARBA" id="ARBA00047500"/>
    </source>
</evidence>
<dbReference type="SMART" id="SM00825">
    <property type="entry name" value="PKS_KS"/>
    <property type="match status" value="1"/>
</dbReference>
<evidence type="ECO:0000256" key="40">
    <source>
        <dbReference type="ARBA" id="ARBA00049019"/>
    </source>
</evidence>
<evidence type="ECO:0000256" key="8">
    <source>
        <dbReference type="ARBA" id="ARBA00023268"/>
    </source>
</evidence>
<keyword evidence="7" id="KW-0007">Acetylation</keyword>
<keyword evidence="4" id="KW-0808">Transferase</keyword>
<evidence type="ECO:0000256" key="13">
    <source>
        <dbReference type="ARBA" id="ARBA00023394"/>
    </source>
</evidence>
<dbReference type="Gene3D" id="3.40.47.10">
    <property type="match status" value="1"/>
</dbReference>
<dbReference type="SUPFAM" id="SSF51735">
    <property type="entry name" value="NAD(P)-binding Rossmann-fold domains"/>
    <property type="match status" value="2"/>
</dbReference>
<dbReference type="InterPro" id="IPR001227">
    <property type="entry name" value="Ac_transferase_dom_sf"/>
</dbReference>
<evidence type="ECO:0000256" key="11">
    <source>
        <dbReference type="ARBA" id="ARBA00023373"/>
    </source>
</evidence>
<evidence type="ECO:0000256" key="16">
    <source>
        <dbReference type="ARBA" id="ARBA00023401"/>
    </source>
</evidence>
<evidence type="ECO:0000313" key="54">
    <source>
        <dbReference type="Proteomes" id="UP000069940"/>
    </source>
</evidence>
<sequence>MSLRNVQSVGSGESVVISGIAGRFPQSDDMREFARNMYEKRDLVDDKETRFNHSMQAIPKRFGKINNLQKFDRQFFGYNRRQRDTMDPQQWMALEHAFEAILDAGINPESLRGTNTGVFCGVCFSESGARMYYSALGNVEKGMGLQAFNKSFMALRVSYTLDLKGPSVVVDTACSSSMYALDVAYRSMLNGDCDAAIVTGSNLTLHPFISYQFALLGVLSKDGYCRPFDKEASGYTRSEAVCAVFLQKTKDAKRIYCHVVHSKTNCDGFKAEGITYPSGSVQQQLLREIYDEVGISPTEVEYVEAHSTGTVVGDPEECDAIDKVYCKGRDRPLLVGSVKSSIGHTEAAAGLCSIAKCIIAMEYDRIPPNINYTECRKDIPALVEGRLKVVTEAVPLLGPLIGINSFGFGGANAHTLLCRNLKEKKNRGVPEDDLLRIVLWSGSTREAVECMLQDIAQRPLDAEFIGLLHNIEKKPIHGHRYRGFGIYQKNDEKPAILKESGIERVKLESLPTGAIFGGIYVNWKQDLDSLRKISLVNEFYTKCSEVLKTLKFDLYKAHPQDKNLLYNMVGSMVLQLSIVDLLVLSGIKLDFYGGHSIGQLTCAYIDRCLTLEQVLKLAFWHGLVYSDCHAVCENAAFVRMTSKLNQVPLKNIAKDSKASFGILTTSERNLIEQVYQLKSSGFMAEELSFLCLRSAPACSTSLSNTLRQTVNVVLSKIIDPSIKWITARSPQGGSIFHSPALHDESSIVYLFEKIPSHTNILQLGTSQTCEKVLRMLHRHSRCLYPGSESNDAFTRLLSTIGQLHLVSQNLDIGHLYPPVQFPVSRGTPMISPLIHWDHREDAHVVKYTWDQTAKSRAAIINVSVSGQDWKHIEGHNIDGRVLFPATGYLKLVWDHVAYLSHCDLEDFAIEFEDVRFLRATTITKGQTIQFRLSVEEASGFFEVIEGSTVVVTGYAREWVENTQEIFSDKVSSAATLPTKDFYKELRLRGYYYSGLFKSVKEAKTDGSMAKIQWKGNWVPFLDCLLQVGIIATDSRQLMVPTVIEKLSVSPRAHMEMIETDEDGSEFFTMRSCLYTNTSVCGSVVVRNLRASSIGRRNPPGKPVLETYQFVPYHSGDRISTLEAIRVIVQLALENAPTFSVNVTEVHHLDSSPIIQMFGEAVADLPLVQSNLTLVSSKNIELDDVNVLDEKISSLTNQMFLITNNKLGDKAFIQEAIGSLADCGFLIVRETLHMTCAELAIPSEFNLVASFRVDQDETLFCLQRKHFTESSAVIKLDPVGKSWLADLKQAVKSRSVVLYAQNHPTSGIIGLVNCIRKEPKMQDVRCVFIDDPKAPPFAIADPFYKNQLDLALATNVLRNGVWGSYRHHLLPKVAKTESVTTHCFANSLTKGDLSSMTWFTGALNERNVVPYKVRVSYCTLNFRDVMVATGRLSSDVSSFHRLEEDCELGYEYAGVMEDGRRVMGVMPSGALSSIVNADPLLSWTVPDDWTLEEACTVPIVYMTVLVAFFVKASVRKGQSVLIHAGSGGVGMAAIHIALQHGLEVFSTVGTKEKLEFLLKMFPSLKRENIGNSRDMSFEKMIKLRTKGKGVDFVLNSLAEEKLQASVRCLAKGGHFLEIGKFDMAKDSQVPLDQFKKGITFSSIMLDTAMRDSIEVKQSIYDVFQNAIQEGKVKPLNTTVYEASELEKAMRYLGSGKHTGKVVIKLRANETDIQTLPISYYPKVYCNPDQVYILVGGLGGFGLELADWLVIRGCRKLVFSSTRGISKPYQEYRIKIWNSYGTQTPICTADVSTEEGCHTLLKEASRYGSVAAIFNLAVKLRDAILENQSVEKFEECLAPKAYATEHLDKLSRKLCPDLKHFIVFSSVSCGRGNAGQSNYGMANSVMERIIERRHADGLPGKAIQWGAIGEVGLVADMAEDKIDLEIGGTLQQRISSCLQEMDYLLTCEAPLVASMVVAEKRGGGSKNVIEAMMHIMNIRDLKSLSMESTLADIGMDSLMAVEIKQVLERDFDIVLSPQELRTLTFAKLIKMVDEVKLAEKSREADTPTVGLQLLMRNLGNEETSASTLLRVPSAIEEGQPIIFIPGIEGVAGNVLKAVAEQLKAPVYMLQLSGTLECESVQAIADSVIDELSSIKFTDFAIIAYSFGAFVGMELARKLRKRGISGKLLLLDGAPKFLKHLALKQLNGNPSDEEIQKLVITAMISTAFNHQSIERISSTMQTQSFEEQIEKLIELGAEQTPYSADYTRKMTKALFRRLKMAAFFNLDEYEMLDVPITLVRPTDASFSDIDEDYALSLCTTGEITLKIVEGSHMTMVENPTLVAMINSWHA</sequence>
<dbReference type="SUPFAM" id="SSF52151">
    <property type="entry name" value="FabD/lysophospholipase-like"/>
    <property type="match status" value="1"/>
</dbReference>
<comment type="catalytic activity">
    <reaction evidence="27">
        <text>(2E)-hexenoyl-[ACP] + NADPH + H(+) = hexanoyl-[ACP] + NADP(+)</text>
        <dbReference type="Rhea" id="RHEA:41832"/>
        <dbReference type="Rhea" id="RHEA-COMP:9631"/>
        <dbReference type="Rhea" id="RHEA-COMP:9632"/>
        <dbReference type="ChEBI" id="CHEBI:15378"/>
        <dbReference type="ChEBI" id="CHEBI:57783"/>
        <dbReference type="ChEBI" id="CHEBI:58349"/>
        <dbReference type="ChEBI" id="CHEBI:78458"/>
        <dbReference type="ChEBI" id="CHEBI:78459"/>
    </reaction>
    <physiologicalReaction direction="left-to-right" evidence="27">
        <dbReference type="Rhea" id="RHEA:41833"/>
    </physiologicalReaction>
</comment>
<dbReference type="SUPFAM" id="SSF53901">
    <property type="entry name" value="Thiolase-like"/>
    <property type="match status" value="1"/>
</dbReference>
<comment type="catalytic activity">
    <reaction evidence="41">
        <text>decanoyl-[ACP] + malonyl-[ACP] + H(+) = 3-oxododecanoyl-[ACP] + holo-[ACP] + CO2</text>
        <dbReference type="Rhea" id="RHEA:41868"/>
        <dbReference type="Rhea" id="RHEA-COMP:9623"/>
        <dbReference type="Rhea" id="RHEA-COMP:9640"/>
        <dbReference type="Rhea" id="RHEA-COMP:9641"/>
        <dbReference type="Rhea" id="RHEA-COMP:9685"/>
        <dbReference type="ChEBI" id="CHEBI:15378"/>
        <dbReference type="ChEBI" id="CHEBI:16526"/>
        <dbReference type="ChEBI" id="CHEBI:64479"/>
        <dbReference type="ChEBI" id="CHEBI:78449"/>
        <dbReference type="ChEBI" id="CHEBI:78468"/>
        <dbReference type="ChEBI" id="CHEBI:78469"/>
    </reaction>
    <physiologicalReaction direction="left-to-right" evidence="41">
        <dbReference type="Rhea" id="RHEA:41869"/>
    </physiologicalReaction>
</comment>
<keyword evidence="8" id="KW-0511">Multifunctional enzyme</keyword>
<evidence type="ECO:0000256" key="38">
    <source>
        <dbReference type="ARBA" id="ARBA00048704"/>
    </source>
</evidence>
<dbReference type="SMART" id="SM00822">
    <property type="entry name" value="PKS_KR"/>
    <property type="match status" value="1"/>
</dbReference>
<evidence type="ECO:0000256" key="22">
    <source>
        <dbReference type="ARBA" id="ARBA00047440"/>
    </source>
</evidence>
<comment type="catalytic activity">
    <reaction evidence="9">
        <text>(3R)-hydroxyoctanoyl-[ACP] = (2E)-octenoyl-[ACP] + H2O</text>
        <dbReference type="Rhea" id="RHEA:41844"/>
        <dbReference type="Rhea" id="RHEA-COMP:9634"/>
        <dbReference type="Rhea" id="RHEA-COMP:9635"/>
        <dbReference type="ChEBI" id="CHEBI:15377"/>
        <dbReference type="ChEBI" id="CHEBI:78461"/>
        <dbReference type="ChEBI" id="CHEBI:78462"/>
    </reaction>
    <physiologicalReaction direction="left-to-right" evidence="9">
        <dbReference type="Rhea" id="RHEA:41845"/>
    </physiologicalReaction>
</comment>
<evidence type="ECO:0000256" key="5">
    <source>
        <dbReference type="ARBA" id="ARBA00022799"/>
    </source>
</evidence>
<evidence type="ECO:0000256" key="15">
    <source>
        <dbReference type="ARBA" id="ARBA00023399"/>
    </source>
</evidence>
<dbReference type="Gene3D" id="3.10.129.110">
    <property type="entry name" value="Polyketide synthase dehydratase"/>
    <property type="match status" value="1"/>
</dbReference>
<evidence type="ECO:0000256" key="48">
    <source>
        <dbReference type="ARBA" id="ARBA00049533"/>
    </source>
</evidence>
<dbReference type="InterPro" id="IPR020843">
    <property type="entry name" value="ER"/>
</dbReference>
<evidence type="ECO:0000256" key="33">
    <source>
        <dbReference type="ARBA" id="ARBA00048420"/>
    </source>
</evidence>
<evidence type="ECO:0000256" key="45">
    <source>
        <dbReference type="ARBA" id="ARBA00049422"/>
    </source>
</evidence>
<dbReference type="InterPro" id="IPR014031">
    <property type="entry name" value="Ketoacyl_synth_C"/>
</dbReference>
<comment type="catalytic activity">
    <reaction evidence="17">
        <text>(3R)-hydroxybutanoyl-[ACP] = (2E)-butenoyl-[ACP] + H2O</text>
        <dbReference type="Rhea" id="RHEA:41808"/>
        <dbReference type="Rhea" id="RHEA-COMP:9626"/>
        <dbReference type="Rhea" id="RHEA-COMP:9627"/>
        <dbReference type="ChEBI" id="CHEBI:15377"/>
        <dbReference type="ChEBI" id="CHEBI:78451"/>
        <dbReference type="ChEBI" id="CHEBI:78453"/>
    </reaction>
    <physiologicalReaction direction="left-to-right" evidence="17">
        <dbReference type="Rhea" id="RHEA:41809"/>
    </physiologicalReaction>
</comment>
<evidence type="ECO:0000256" key="43">
    <source>
        <dbReference type="ARBA" id="ARBA00049263"/>
    </source>
</evidence>
<comment type="function">
    <text evidence="18">Fatty acid synthetase is a multifunctional enzyme that catalyzes the de novo biosynthesis of long-chain saturated fatty acids starting from acetyl-CoA and malonyl-CoA in the presence of NADPH. This multifunctional protein contains 7 catalytic activities and a site for the binding of the prosthetic group 4'-phosphopantetheine of the acyl carrier protein ([ACP]) domain.</text>
</comment>
<dbReference type="PANTHER" id="PTHR43775">
    <property type="entry name" value="FATTY ACID SYNTHASE"/>
    <property type="match status" value="1"/>
</dbReference>
<dbReference type="Gene3D" id="1.10.1200.10">
    <property type="entry name" value="ACP-like"/>
    <property type="match status" value="1"/>
</dbReference>
<evidence type="ECO:0000259" key="50">
    <source>
        <dbReference type="PROSITE" id="PS50075"/>
    </source>
</evidence>
<dbReference type="Pfam" id="PF02801">
    <property type="entry name" value="Ketoacyl-synt_C"/>
    <property type="match status" value="1"/>
</dbReference>
<dbReference type="PROSITE" id="PS52004">
    <property type="entry name" value="KS3_2"/>
    <property type="match status" value="1"/>
</dbReference>
<evidence type="ECO:0000259" key="52">
    <source>
        <dbReference type="PROSITE" id="PS52019"/>
    </source>
</evidence>
<comment type="pathway">
    <text evidence="1">Lipid metabolism.</text>
</comment>
<comment type="catalytic activity">
    <reaction evidence="29">
        <text>acetyl-[ACP] + malonyl-[ACP] + H(+) = 3-oxobutanoyl-[ACP] + holo-[ACP] + CO2</text>
        <dbReference type="Rhea" id="RHEA:41800"/>
        <dbReference type="Rhea" id="RHEA-COMP:9621"/>
        <dbReference type="Rhea" id="RHEA-COMP:9623"/>
        <dbReference type="Rhea" id="RHEA-COMP:9625"/>
        <dbReference type="Rhea" id="RHEA-COMP:9685"/>
        <dbReference type="ChEBI" id="CHEBI:15378"/>
        <dbReference type="ChEBI" id="CHEBI:16526"/>
        <dbReference type="ChEBI" id="CHEBI:64479"/>
        <dbReference type="ChEBI" id="CHEBI:78446"/>
        <dbReference type="ChEBI" id="CHEBI:78449"/>
        <dbReference type="ChEBI" id="CHEBI:78450"/>
    </reaction>
    <physiologicalReaction direction="left-to-right" evidence="29">
        <dbReference type="Rhea" id="RHEA:41801"/>
    </physiologicalReaction>
</comment>
<dbReference type="GeneID" id="109421327"/>
<evidence type="ECO:0000256" key="7">
    <source>
        <dbReference type="ARBA" id="ARBA00022990"/>
    </source>
</evidence>
<dbReference type="InterPro" id="IPR057326">
    <property type="entry name" value="KR_dom"/>
</dbReference>
<evidence type="ECO:0000256" key="49">
    <source>
        <dbReference type="PROSITE-ProRule" id="PRU01363"/>
    </source>
</evidence>
<dbReference type="InterPro" id="IPR042104">
    <property type="entry name" value="PKS_dehydratase_sf"/>
</dbReference>
<evidence type="ECO:0000256" key="6">
    <source>
        <dbReference type="ARBA" id="ARBA00022898"/>
    </source>
</evidence>
<dbReference type="InterPro" id="IPR011032">
    <property type="entry name" value="GroES-like_sf"/>
</dbReference>